<proteinExistence type="inferred from homology"/>
<gene>
    <name evidence="4" type="ORF">PML95_06940</name>
</gene>
<dbReference type="InterPro" id="IPR002347">
    <property type="entry name" value="SDR_fam"/>
</dbReference>
<dbReference type="InterPro" id="IPR020904">
    <property type="entry name" value="Sc_DH/Rdtase_CS"/>
</dbReference>
<evidence type="ECO:0000313" key="4">
    <source>
        <dbReference type="EMBL" id="WCG22133.1"/>
    </source>
</evidence>
<dbReference type="PROSITE" id="PS00061">
    <property type="entry name" value="ADH_SHORT"/>
    <property type="match status" value="1"/>
</dbReference>
<dbReference type="Gene3D" id="3.40.50.720">
    <property type="entry name" value="NAD(P)-binding Rossmann-like Domain"/>
    <property type="match status" value="1"/>
</dbReference>
<organism evidence="4 5">
    <name type="scientific">Vagococcus lutrae</name>
    <dbReference type="NCBI Taxonomy" id="81947"/>
    <lineage>
        <taxon>Bacteria</taxon>
        <taxon>Bacillati</taxon>
        <taxon>Bacillota</taxon>
        <taxon>Bacilli</taxon>
        <taxon>Lactobacillales</taxon>
        <taxon>Enterococcaceae</taxon>
        <taxon>Vagococcus</taxon>
    </lineage>
</organism>
<comment type="similarity">
    <text evidence="1 3">Belongs to the short-chain dehydrogenases/reductases (SDR) family.</text>
</comment>
<dbReference type="PRINTS" id="PR00080">
    <property type="entry name" value="SDRFAMILY"/>
</dbReference>
<evidence type="ECO:0000313" key="5">
    <source>
        <dbReference type="Proteomes" id="UP001179600"/>
    </source>
</evidence>
<name>A0AAE9XLH9_9ENTE</name>
<dbReference type="AlphaFoldDB" id="A0AAE9XLH9"/>
<dbReference type="EMBL" id="CP116507">
    <property type="protein sequence ID" value="WCG22133.1"/>
    <property type="molecule type" value="Genomic_DNA"/>
</dbReference>
<accession>A0AAE9XLH9</accession>
<dbReference type="FunFam" id="3.40.50.720:FF:000047">
    <property type="entry name" value="NADP-dependent L-serine/L-allo-threonine dehydrogenase"/>
    <property type="match status" value="1"/>
</dbReference>
<dbReference type="GO" id="GO:0016020">
    <property type="term" value="C:membrane"/>
    <property type="evidence" value="ECO:0007669"/>
    <property type="project" value="TreeGrafter"/>
</dbReference>
<dbReference type="PIRSF" id="PIRSF000126">
    <property type="entry name" value="11-beta-HSD1"/>
    <property type="match status" value="1"/>
</dbReference>
<evidence type="ECO:0000256" key="1">
    <source>
        <dbReference type="ARBA" id="ARBA00006484"/>
    </source>
</evidence>
<protein>
    <submittedName>
        <fullName evidence="4">SDR family oxidoreductase</fullName>
    </submittedName>
</protein>
<dbReference type="GO" id="GO:0016616">
    <property type="term" value="F:oxidoreductase activity, acting on the CH-OH group of donors, NAD or NADP as acceptor"/>
    <property type="evidence" value="ECO:0007669"/>
    <property type="project" value="UniProtKB-ARBA"/>
</dbReference>
<keyword evidence="2" id="KW-0560">Oxidoreductase</keyword>
<evidence type="ECO:0000256" key="3">
    <source>
        <dbReference type="RuleBase" id="RU000363"/>
    </source>
</evidence>
<dbReference type="InterPro" id="IPR036291">
    <property type="entry name" value="NAD(P)-bd_dom_sf"/>
</dbReference>
<dbReference type="PANTHER" id="PTHR44196:SF1">
    <property type="entry name" value="DEHYDROGENASE_REDUCTASE SDR FAMILY MEMBER 7B"/>
    <property type="match status" value="1"/>
</dbReference>
<dbReference type="Pfam" id="PF00106">
    <property type="entry name" value="adh_short"/>
    <property type="match status" value="1"/>
</dbReference>
<evidence type="ECO:0000256" key="2">
    <source>
        <dbReference type="ARBA" id="ARBA00023002"/>
    </source>
</evidence>
<reference evidence="4" key="1">
    <citation type="submission" date="2023-01" db="EMBL/GenBank/DDBJ databases">
        <title>Oxazolidinone resistance genes in florfenicol resistant enterococci from beef cattle and veal calves at slaughter.</title>
        <authorList>
            <person name="Biggel M."/>
        </authorList>
    </citation>
    <scope>NUCLEOTIDE SEQUENCE</scope>
    <source>
        <strain evidence="4">K204-1</strain>
    </source>
</reference>
<dbReference type="PANTHER" id="PTHR44196">
    <property type="entry name" value="DEHYDROGENASE/REDUCTASE SDR FAMILY MEMBER 7B"/>
    <property type="match status" value="1"/>
</dbReference>
<dbReference type="RefSeq" id="WP_202585394.1">
    <property type="nucleotide sequence ID" value="NZ_BKBT01000015.1"/>
</dbReference>
<dbReference type="Proteomes" id="UP001179600">
    <property type="component" value="Chromosome"/>
</dbReference>
<dbReference type="SUPFAM" id="SSF51735">
    <property type="entry name" value="NAD(P)-binding Rossmann-fold domains"/>
    <property type="match status" value="1"/>
</dbReference>
<sequence length="262" mass="28749">MTLDNRVVMITGASSGLGEQIAYASAKKGYRLVLAARRYEQLEKVATKCLTHGASSVNIYTLDIGKIETIDRVYAQIKEDVGQVDILVNNAGFGLFEELIHIDLKTIQEMFNVNVVGLIYLSRIVVADMLAKGRGHLINIASQAGKMATPKSTIYAATKHAVLGFSNALRLEVKPYGVQVTTVNPGPIKTDFFERADKTGHYLDDMGIWVLDPSKLANRIVASYGHTTREINAPLLMNLGANFYTLFPHLGDFLAGTVFNKK</sequence>
<dbReference type="PRINTS" id="PR00081">
    <property type="entry name" value="GDHRDH"/>
</dbReference>